<feature type="non-terminal residue" evidence="1">
    <location>
        <position position="375"/>
    </location>
</feature>
<name>A0ACB8SG01_9AGAM</name>
<keyword evidence="2" id="KW-1185">Reference proteome</keyword>
<evidence type="ECO:0000313" key="2">
    <source>
        <dbReference type="Proteomes" id="UP000814140"/>
    </source>
</evidence>
<evidence type="ECO:0000313" key="1">
    <source>
        <dbReference type="EMBL" id="KAI0054818.1"/>
    </source>
</evidence>
<dbReference type="EMBL" id="MU277342">
    <property type="protein sequence ID" value="KAI0054818.1"/>
    <property type="molecule type" value="Genomic_DNA"/>
</dbReference>
<protein>
    <submittedName>
        <fullName evidence="1">Uncharacterized protein</fullName>
    </submittedName>
</protein>
<proteinExistence type="predicted"/>
<reference evidence="1" key="1">
    <citation type="submission" date="2021-03" db="EMBL/GenBank/DDBJ databases">
        <authorList>
            <consortium name="DOE Joint Genome Institute"/>
            <person name="Ahrendt S."/>
            <person name="Looney B.P."/>
            <person name="Miyauchi S."/>
            <person name="Morin E."/>
            <person name="Drula E."/>
            <person name="Courty P.E."/>
            <person name="Chicoki N."/>
            <person name="Fauchery L."/>
            <person name="Kohler A."/>
            <person name="Kuo A."/>
            <person name="Labutti K."/>
            <person name="Pangilinan J."/>
            <person name="Lipzen A."/>
            <person name="Riley R."/>
            <person name="Andreopoulos W."/>
            <person name="He G."/>
            <person name="Johnson J."/>
            <person name="Barry K.W."/>
            <person name="Grigoriev I.V."/>
            <person name="Nagy L."/>
            <person name="Hibbett D."/>
            <person name="Henrissat B."/>
            <person name="Matheny P.B."/>
            <person name="Labbe J."/>
            <person name="Martin F."/>
        </authorList>
    </citation>
    <scope>NUCLEOTIDE SEQUENCE</scope>
    <source>
        <strain evidence="1">HHB10654</strain>
    </source>
</reference>
<accession>A0ACB8SG01</accession>
<gene>
    <name evidence="1" type="ORF">BV25DRAFT_1773088</name>
</gene>
<organism evidence="1 2">
    <name type="scientific">Artomyces pyxidatus</name>
    <dbReference type="NCBI Taxonomy" id="48021"/>
    <lineage>
        <taxon>Eukaryota</taxon>
        <taxon>Fungi</taxon>
        <taxon>Dikarya</taxon>
        <taxon>Basidiomycota</taxon>
        <taxon>Agaricomycotina</taxon>
        <taxon>Agaricomycetes</taxon>
        <taxon>Russulales</taxon>
        <taxon>Auriscalpiaceae</taxon>
        <taxon>Artomyces</taxon>
    </lineage>
</organism>
<sequence length="375" mass="42005">MSLAMQIENEAFGGKNMIFAGDFAQLPPLSLKGPALYNKTVSTVLSTTNGYVHQHRTIGKALWHQVTVVVILRKNMRQKTQSPDNTRFRKALENMRYKSCTPEDYDLILSCVPGPQNLSVDLGHPDFRYISVITAWNSQRDQINKMGCQKFAQDTGQYLTNFYSVDRMQSANASDKIDGRTLDVRRRKDVVPTALQKKLQHLPHTATGNVPGTLSLCQGMPVLIKRNEATELCVTNGAEATMIGWWSHVSPHDQETLDTVFVKLTKPPQPVQLDGLPENVVPISRQTTRVKCEMPNDIPTWIAREQVPLLPNFAMTDYASQGRTRPYNVVDLKNCRGHQSIYTCLSRSASITGTVIIRPCDYSKIHGGLHGSVRQ</sequence>
<comment type="caution">
    <text evidence="1">The sequence shown here is derived from an EMBL/GenBank/DDBJ whole genome shotgun (WGS) entry which is preliminary data.</text>
</comment>
<dbReference type="Proteomes" id="UP000814140">
    <property type="component" value="Unassembled WGS sequence"/>
</dbReference>
<reference evidence="1" key="2">
    <citation type="journal article" date="2022" name="New Phytol.">
        <title>Evolutionary transition to the ectomycorrhizal habit in the genomes of a hyperdiverse lineage of mushroom-forming fungi.</title>
        <authorList>
            <person name="Looney B."/>
            <person name="Miyauchi S."/>
            <person name="Morin E."/>
            <person name="Drula E."/>
            <person name="Courty P.E."/>
            <person name="Kohler A."/>
            <person name="Kuo A."/>
            <person name="LaButti K."/>
            <person name="Pangilinan J."/>
            <person name="Lipzen A."/>
            <person name="Riley R."/>
            <person name="Andreopoulos W."/>
            <person name="He G."/>
            <person name="Johnson J."/>
            <person name="Nolan M."/>
            <person name="Tritt A."/>
            <person name="Barry K.W."/>
            <person name="Grigoriev I.V."/>
            <person name="Nagy L.G."/>
            <person name="Hibbett D."/>
            <person name="Henrissat B."/>
            <person name="Matheny P.B."/>
            <person name="Labbe J."/>
            <person name="Martin F.M."/>
        </authorList>
    </citation>
    <scope>NUCLEOTIDE SEQUENCE</scope>
    <source>
        <strain evidence="1">HHB10654</strain>
    </source>
</reference>